<dbReference type="HOGENOM" id="CLU_016838_1_0_11"/>
<dbReference type="SUPFAM" id="SSF53807">
    <property type="entry name" value="Helical backbone' metal receptor"/>
    <property type="match status" value="1"/>
</dbReference>
<evidence type="ECO:0000256" key="3">
    <source>
        <dbReference type="ARBA" id="ARBA00022729"/>
    </source>
</evidence>
<keyword evidence="7" id="KW-1185">Reference proteome</keyword>
<evidence type="ECO:0000313" key="6">
    <source>
        <dbReference type="EMBL" id="AJC12093.1"/>
    </source>
</evidence>
<dbReference type="AlphaFoldDB" id="A0A0A8B5N5"/>
<keyword evidence="3 5" id="KW-0732">Signal</keyword>
<reference evidence="6 7" key="2">
    <citation type="journal article" date="2015" name="Genome Announc.">
        <title>Complete Genome Sequence of Coriobacteriaceae Strain 68-1-3, a Novel Mucus-Degrading Isolate from the Swine Intestinal Tract.</title>
        <authorList>
            <person name="Looft T."/>
            <person name="Bayles D.O."/>
            <person name="Alt D.P."/>
            <person name="Stanton T.B."/>
        </authorList>
    </citation>
    <scope>NUCLEOTIDE SEQUENCE [LARGE SCALE GENOMIC DNA]</scope>
    <source>
        <strain evidence="6 7">68-1-3</strain>
    </source>
</reference>
<accession>A0A0A8B5N5</accession>
<evidence type="ECO:0000313" key="7">
    <source>
        <dbReference type="Proteomes" id="UP000031121"/>
    </source>
</evidence>
<dbReference type="InterPro" id="IPR006129">
    <property type="entry name" value="AdhesinB"/>
</dbReference>
<feature type="chain" id="PRO_5002035333" evidence="5">
    <location>
        <begin position="21"/>
        <end position="304"/>
    </location>
</feature>
<dbReference type="GO" id="GO:0007155">
    <property type="term" value="P:cell adhesion"/>
    <property type="evidence" value="ECO:0007669"/>
    <property type="project" value="InterPro"/>
</dbReference>
<evidence type="ECO:0000256" key="2">
    <source>
        <dbReference type="ARBA" id="ARBA00022448"/>
    </source>
</evidence>
<sequence>MAAALAAMVFAFSLSGCAKAATSEGGQASAAKPVVYTTFFPVTDLTSRIVGDKMEVRTIIKGNQEPHDFELQTSDRAEISKADLIVYNGAGMEGFVADLRDAVGDDSRFLDLSEGLTLLQSKDAAGTDHATVNPHTWLSIKNAQAELESICNKVSAMDPANAAYYRANLESARSEFKALDERFERELASVPADKRYFVTSHAAFNYLADDYGLKQVAVTGISPEDEPSANQLATIADFVEQHGIGTIFFEGTATPKVAETLARTTGAKTSTLYTMERLTEDEAALGYLGLMERNLANLMESFGE</sequence>
<evidence type="ECO:0000256" key="5">
    <source>
        <dbReference type="SAM" id="SignalP"/>
    </source>
</evidence>
<dbReference type="Proteomes" id="UP000031121">
    <property type="component" value="Chromosome"/>
</dbReference>
<dbReference type="PANTHER" id="PTHR42953">
    <property type="entry name" value="HIGH-AFFINITY ZINC UPTAKE SYSTEM PROTEIN ZNUA-RELATED"/>
    <property type="match status" value="1"/>
</dbReference>
<dbReference type="PRINTS" id="PR00690">
    <property type="entry name" value="ADHESNFAMILY"/>
</dbReference>
<evidence type="ECO:0000256" key="1">
    <source>
        <dbReference type="ARBA" id="ARBA00011028"/>
    </source>
</evidence>
<gene>
    <name evidence="6" type="ORF">JI75_04815</name>
</gene>
<dbReference type="InterPro" id="IPR050492">
    <property type="entry name" value="Bact_metal-bind_prot9"/>
</dbReference>
<feature type="signal peptide" evidence="5">
    <location>
        <begin position="1"/>
        <end position="20"/>
    </location>
</feature>
<dbReference type="Pfam" id="PF01297">
    <property type="entry name" value="ZnuA"/>
    <property type="match status" value="1"/>
</dbReference>
<evidence type="ECO:0000256" key="4">
    <source>
        <dbReference type="RuleBase" id="RU003512"/>
    </source>
</evidence>
<dbReference type="InterPro" id="IPR006127">
    <property type="entry name" value="ZnuA-like"/>
</dbReference>
<dbReference type="GO" id="GO:0030001">
    <property type="term" value="P:metal ion transport"/>
    <property type="evidence" value="ECO:0007669"/>
    <property type="project" value="InterPro"/>
</dbReference>
<dbReference type="PANTHER" id="PTHR42953:SF3">
    <property type="entry name" value="HIGH-AFFINITY ZINC UPTAKE SYSTEM PROTEIN ZNUA"/>
    <property type="match status" value="1"/>
</dbReference>
<keyword evidence="2 4" id="KW-0813">Transport</keyword>
<dbReference type="InterPro" id="IPR006128">
    <property type="entry name" value="Lipoprotein_PsaA-like"/>
</dbReference>
<name>A0A0A8B5N5_9ACTN</name>
<comment type="similarity">
    <text evidence="1 4">Belongs to the bacterial solute-binding protein 9 family.</text>
</comment>
<protein>
    <submittedName>
        <fullName evidence="6">Uncharacterized protein</fullName>
    </submittedName>
</protein>
<dbReference type="KEGG" id="cbac:JI75_04815"/>
<dbReference type="OrthoDB" id="9810636at2"/>
<dbReference type="STRING" id="1531429.JI75_04815"/>
<dbReference type="GO" id="GO:0046872">
    <property type="term" value="F:metal ion binding"/>
    <property type="evidence" value="ECO:0007669"/>
    <property type="project" value="InterPro"/>
</dbReference>
<dbReference type="Gene3D" id="3.40.50.1980">
    <property type="entry name" value="Nitrogenase molybdenum iron protein domain"/>
    <property type="match status" value="2"/>
</dbReference>
<dbReference type="PRINTS" id="PR00691">
    <property type="entry name" value="ADHESINB"/>
</dbReference>
<organism evidence="6 7">
    <name type="scientific">Berryella intestinalis</name>
    <dbReference type="NCBI Taxonomy" id="1531429"/>
    <lineage>
        <taxon>Bacteria</taxon>
        <taxon>Bacillati</taxon>
        <taxon>Actinomycetota</taxon>
        <taxon>Coriobacteriia</taxon>
        <taxon>Eggerthellales</taxon>
        <taxon>Eggerthellaceae</taxon>
        <taxon>Berryella</taxon>
    </lineage>
</organism>
<proteinExistence type="inferred from homology"/>
<dbReference type="EMBL" id="CP009302">
    <property type="protein sequence ID" value="AJC12093.1"/>
    <property type="molecule type" value="Genomic_DNA"/>
</dbReference>
<reference evidence="7" key="1">
    <citation type="submission" date="2014-08" db="EMBL/GenBank/DDBJ databases">
        <title>Coriobacteriaceae sp. complete genome.</title>
        <authorList>
            <person name="Looft T."/>
            <person name="Bayles D.O."/>
            <person name="Stanton T.B."/>
        </authorList>
    </citation>
    <scope>NUCLEOTIDE SEQUENCE [LARGE SCALE GENOMIC DNA]</scope>
    <source>
        <strain evidence="7">68-1-3</strain>
    </source>
</reference>